<accession>A0A8H4QPM6</accession>
<organism evidence="2 3">
    <name type="scientific">Agrocybe pediades</name>
    <dbReference type="NCBI Taxonomy" id="84607"/>
    <lineage>
        <taxon>Eukaryota</taxon>
        <taxon>Fungi</taxon>
        <taxon>Dikarya</taxon>
        <taxon>Basidiomycota</taxon>
        <taxon>Agaricomycotina</taxon>
        <taxon>Agaricomycetes</taxon>
        <taxon>Agaricomycetidae</taxon>
        <taxon>Agaricales</taxon>
        <taxon>Agaricineae</taxon>
        <taxon>Strophariaceae</taxon>
        <taxon>Agrocybe</taxon>
    </lineage>
</organism>
<feature type="transmembrane region" description="Helical" evidence="1">
    <location>
        <begin position="69"/>
        <end position="86"/>
    </location>
</feature>
<keyword evidence="3" id="KW-1185">Reference proteome</keyword>
<dbReference type="PANTHER" id="PTHR39605">
    <property type="entry name" value="MAJOR FACILITATOR SUPERFAMILY (MFS) PROFILE DOMAIN-CONTAINING PROTEIN"/>
    <property type="match status" value="1"/>
</dbReference>
<dbReference type="EMBL" id="JAACJL010000044">
    <property type="protein sequence ID" value="KAF4614485.1"/>
    <property type="molecule type" value="Genomic_DNA"/>
</dbReference>
<keyword evidence="1" id="KW-0812">Transmembrane</keyword>
<feature type="transmembrane region" description="Helical" evidence="1">
    <location>
        <begin position="130"/>
        <end position="148"/>
    </location>
</feature>
<dbReference type="PANTHER" id="PTHR39605:SF1">
    <property type="entry name" value="MAJOR FACILITATOR SUPERFAMILY (MFS) PROFILE DOMAIN-CONTAINING PROTEIN"/>
    <property type="match status" value="1"/>
</dbReference>
<proteinExistence type="predicted"/>
<gene>
    <name evidence="2" type="ORF">D9613_003102</name>
</gene>
<evidence type="ECO:0000313" key="2">
    <source>
        <dbReference type="EMBL" id="KAF4614485.1"/>
    </source>
</evidence>
<keyword evidence="1" id="KW-0472">Membrane</keyword>
<protein>
    <submittedName>
        <fullName evidence="2">Uncharacterized protein</fullName>
    </submittedName>
</protein>
<dbReference type="Proteomes" id="UP000521872">
    <property type="component" value="Unassembled WGS sequence"/>
</dbReference>
<comment type="caution">
    <text evidence="2">The sequence shown here is derived from an EMBL/GenBank/DDBJ whole genome shotgun (WGS) entry which is preliminary data.</text>
</comment>
<sequence length="189" mass="20073">MGVSGQTRFLTVTVNKMIPCSLAVWSAIAAALLAVKAVLLALAPRLLLFLANSDKSSLSPLEYFLAQQFSIYLCAIVLTLVLNIPSPKPPVPSAETDDSAGLTHQPMLYPLSIASLLSAFCSYNTKDVGSLSTIFFLVNLAIGLWGAWEVIFANSTSISKTTGADKHTSAFIFGNTSAASSQKKSLKNK</sequence>
<reference evidence="2 3" key="1">
    <citation type="submission" date="2019-12" db="EMBL/GenBank/DDBJ databases">
        <authorList>
            <person name="Floudas D."/>
            <person name="Bentzer J."/>
            <person name="Ahren D."/>
            <person name="Johansson T."/>
            <person name="Persson P."/>
            <person name="Tunlid A."/>
        </authorList>
    </citation>
    <scope>NUCLEOTIDE SEQUENCE [LARGE SCALE GENOMIC DNA]</scope>
    <source>
        <strain evidence="2 3">CBS 102.39</strain>
    </source>
</reference>
<evidence type="ECO:0000313" key="3">
    <source>
        <dbReference type="Proteomes" id="UP000521872"/>
    </source>
</evidence>
<feature type="transmembrane region" description="Helical" evidence="1">
    <location>
        <begin position="22"/>
        <end position="48"/>
    </location>
</feature>
<name>A0A8H4QPM6_9AGAR</name>
<evidence type="ECO:0000256" key="1">
    <source>
        <dbReference type="SAM" id="Phobius"/>
    </source>
</evidence>
<dbReference type="AlphaFoldDB" id="A0A8H4QPM6"/>
<keyword evidence="1" id="KW-1133">Transmembrane helix</keyword>